<dbReference type="RefSeq" id="WP_186616729.1">
    <property type="nucleotide sequence ID" value="NZ_CP077089.1"/>
</dbReference>
<protein>
    <submittedName>
        <fullName evidence="1">Uncharacterized protein</fullName>
    </submittedName>
</protein>
<evidence type="ECO:0000313" key="2">
    <source>
        <dbReference type="Proteomes" id="UP000646386"/>
    </source>
</evidence>
<accession>A0ABX8Q3V0</accession>
<gene>
    <name evidence="1" type="ORF">HU718_011725</name>
</gene>
<reference evidence="1 2" key="2">
    <citation type="journal article" date="2021" name="Microorganisms">
        <title>The Ever-Expanding Pseudomonas Genus: Description of 43 New Species and Partition of the Pseudomonas putida Group.</title>
        <authorList>
            <person name="Girard L."/>
            <person name="Lood C."/>
            <person name="Hofte M."/>
            <person name="Vandamme P."/>
            <person name="Rokni-Zadeh H."/>
            <person name="van Noort V."/>
            <person name="Lavigne R."/>
            <person name="De Mot R."/>
        </authorList>
    </citation>
    <scope>NUCLEOTIDE SEQUENCE [LARGE SCALE GENOMIC DNA]</scope>
    <source>
        <strain evidence="1 2">ZA 5.3</strain>
    </source>
</reference>
<reference evidence="1 2" key="1">
    <citation type="journal article" date="2020" name="Microorganisms">
        <title>Reliable Identification of Environmental Pseudomonas Isolates Using the rpoD Gene.</title>
        <authorList>
            <consortium name="The Broad Institute Genome Sequencing Platform"/>
            <person name="Girard L."/>
            <person name="Lood C."/>
            <person name="Rokni-Zadeh H."/>
            <person name="van Noort V."/>
            <person name="Lavigne R."/>
            <person name="De Mot R."/>
        </authorList>
    </citation>
    <scope>NUCLEOTIDE SEQUENCE [LARGE SCALE GENOMIC DNA]</scope>
    <source>
        <strain evidence="1 2">ZA 5.3</strain>
    </source>
</reference>
<proteinExistence type="predicted"/>
<keyword evidence="2" id="KW-1185">Reference proteome</keyword>
<dbReference type="EMBL" id="CP077089">
    <property type="protein sequence ID" value="QXI08333.1"/>
    <property type="molecule type" value="Genomic_DNA"/>
</dbReference>
<organism evidence="1 2">
    <name type="scientific">Pseudomonas tensinigenes</name>
    <dbReference type="NCBI Taxonomy" id="2745511"/>
    <lineage>
        <taxon>Bacteria</taxon>
        <taxon>Pseudomonadati</taxon>
        <taxon>Pseudomonadota</taxon>
        <taxon>Gammaproteobacteria</taxon>
        <taxon>Pseudomonadales</taxon>
        <taxon>Pseudomonadaceae</taxon>
        <taxon>Pseudomonas</taxon>
    </lineage>
</organism>
<evidence type="ECO:0000313" key="1">
    <source>
        <dbReference type="EMBL" id="QXI08333.1"/>
    </source>
</evidence>
<dbReference type="Proteomes" id="UP000646386">
    <property type="component" value="Chromosome"/>
</dbReference>
<sequence length="117" mass="13274">MTTLTTSKKNTIHNCLLDLLESSSLHNSSFLPKVLESLLDSQGFGIEMSGIYISTDTDPDNIPEYLIEGIAFEFMESHISLPFNEAIECITEWCQLEKLTKSTDIEPILKKLQDKYK</sequence>
<name>A0ABX8Q3V0_9PSED</name>